<keyword evidence="5" id="KW-1015">Disulfide bond</keyword>
<dbReference type="PANTHER" id="PTHR13847">
    <property type="entry name" value="SARCOSINE DEHYDROGENASE-RELATED"/>
    <property type="match status" value="1"/>
</dbReference>
<dbReference type="GO" id="GO:0016020">
    <property type="term" value="C:membrane"/>
    <property type="evidence" value="ECO:0007669"/>
    <property type="project" value="InterPro"/>
</dbReference>
<dbReference type="Pfam" id="PF00355">
    <property type="entry name" value="Rieske"/>
    <property type="match status" value="1"/>
</dbReference>
<dbReference type="AlphaFoldDB" id="A0A941IBK8"/>
<sequence>MPPESHSFWRETSLPSFPTLESSVHTDVGIVGGGITGITAAYILAKQNINVTLIDADVIVNGTTGHTTAKITAQHGLIYDELIKHFGFDKAKLYYKAMMEAKQFIEDTIKQLDIDCDYKKEDAYIYTNSDQWKLDLEKEKQAYDQLNIEHEWSKEMPLDIPIKSVLQMKNQAQFHPLKYLNKMVHACKELGVQFYEHTTAIDVEYNKYPSIVTKRGHRIKCKQVICASHFPFYDRNSFYFARMYTERAYILAIQSNKPFPGGMYINAESPTRSVRSTKWNGEDLWLISGENHKTGQGKSTRSHFKALQTFANEYFHVDQIKYRWSAQDITTLDKVPYIGPIKKSEDAVFVATGFRKWGMTNGTVAAKIISDYILKQSSPYHELFTPLRFKADPSIRKFAQMNADVAKHMIQGKLDNTRNNSIELARDQATVTRINGNRTGVYKDTENNLHAVDTTCTHLGCEVEWNSAERTWDCPCHGSRFSYSGEVIDGPAKQPLKQIDPSKLN</sequence>
<dbReference type="InterPro" id="IPR005805">
    <property type="entry name" value="Rieske_Fe-S_prot_C"/>
</dbReference>
<evidence type="ECO:0000313" key="7">
    <source>
        <dbReference type="EMBL" id="MBR7796546.1"/>
    </source>
</evidence>
<dbReference type="Gene3D" id="3.30.9.10">
    <property type="entry name" value="D-Amino Acid Oxidase, subunit A, domain 2"/>
    <property type="match status" value="1"/>
</dbReference>
<dbReference type="CDD" id="cd03477">
    <property type="entry name" value="Rieske_YhfW_C"/>
    <property type="match status" value="1"/>
</dbReference>
<dbReference type="Gene3D" id="3.50.50.60">
    <property type="entry name" value="FAD/NAD(P)-binding domain"/>
    <property type="match status" value="1"/>
</dbReference>
<evidence type="ECO:0000256" key="3">
    <source>
        <dbReference type="ARBA" id="ARBA00023004"/>
    </source>
</evidence>
<gene>
    <name evidence="7" type="ORF">KCX74_10900</name>
</gene>
<protein>
    <submittedName>
        <fullName evidence="7">FAD-dependent oxidoreductase</fullName>
    </submittedName>
</protein>
<dbReference type="InterPro" id="IPR036188">
    <property type="entry name" value="FAD/NAD-bd_sf"/>
</dbReference>
<evidence type="ECO:0000256" key="5">
    <source>
        <dbReference type="ARBA" id="ARBA00023157"/>
    </source>
</evidence>
<dbReference type="GO" id="GO:0046872">
    <property type="term" value="F:metal ion binding"/>
    <property type="evidence" value="ECO:0007669"/>
    <property type="project" value="UniProtKB-KW"/>
</dbReference>
<feature type="domain" description="Rieske" evidence="6">
    <location>
        <begin position="416"/>
        <end position="505"/>
    </location>
</feature>
<keyword evidence="1" id="KW-0001">2Fe-2S</keyword>
<keyword evidence="2" id="KW-0479">Metal-binding</keyword>
<evidence type="ECO:0000313" key="8">
    <source>
        <dbReference type="Proteomes" id="UP000675284"/>
    </source>
</evidence>
<dbReference type="SUPFAM" id="SSF51971">
    <property type="entry name" value="Nucleotide-binding domain"/>
    <property type="match status" value="1"/>
</dbReference>
<dbReference type="PROSITE" id="PS51296">
    <property type="entry name" value="RIESKE"/>
    <property type="match status" value="1"/>
</dbReference>
<accession>A0A941IBK8</accession>
<dbReference type="InterPro" id="IPR006076">
    <property type="entry name" value="FAD-dep_OxRdtase"/>
</dbReference>
<evidence type="ECO:0000256" key="1">
    <source>
        <dbReference type="ARBA" id="ARBA00022714"/>
    </source>
</evidence>
<reference evidence="7" key="1">
    <citation type="submission" date="2021-04" db="EMBL/GenBank/DDBJ databases">
        <title>Isolation and polyphasic classification of algal microorganism.</title>
        <authorList>
            <person name="Wang S."/>
        </authorList>
    </citation>
    <scope>NUCLEOTIDE SEQUENCE</scope>
    <source>
        <strain evidence="7">720a</strain>
    </source>
</reference>
<dbReference type="PANTHER" id="PTHR13847:SF274">
    <property type="entry name" value="RIESKE 2FE-2S IRON-SULFUR PROTEIN YHFW-RELATED"/>
    <property type="match status" value="1"/>
</dbReference>
<proteinExistence type="predicted"/>
<dbReference type="GO" id="GO:0004497">
    <property type="term" value="F:monooxygenase activity"/>
    <property type="evidence" value="ECO:0007669"/>
    <property type="project" value="UniProtKB-ARBA"/>
</dbReference>
<evidence type="ECO:0000259" key="6">
    <source>
        <dbReference type="PROSITE" id="PS51296"/>
    </source>
</evidence>
<dbReference type="Proteomes" id="UP000675284">
    <property type="component" value="Unassembled WGS sequence"/>
</dbReference>
<dbReference type="InterPro" id="IPR038010">
    <property type="entry name" value="YhfW_C"/>
</dbReference>
<keyword evidence="8" id="KW-1185">Reference proteome</keyword>
<dbReference type="InterPro" id="IPR017941">
    <property type="entry name" value="Rieske_2Fe-2S"/>
</dbReference>
<evidence type="ECO:0000256" key="4">
    <source>
        <dbReference type="ARBA" id="ARBA00023014"/>
    </source>
</evidence>
<name>A0A941IBK8_9BACI</name>
<dbReference type="FunFam" id="2.102.10.10:FF:000014">
    <property type="entry name" value="Oxidoreductase, FAD dependent"/>
    <property type="match status" value="1"/>
</dbReference>
<dbReference type="InterPro" id="IPR036922">
    <property type="entry name" value="Rieske_2Fe-2S_sf"/>
</dbReference>
<dbReference type="GO" id="GO:0051537">
    <property type="term" value="F:2 iron, 2 sulfur cluster binding"/>
    <property type="evidence" value="ECO:0007669"/>
    <property type="project" value="UniProtKB-KW"/>
</dbReference>
<keyword evidence="4" id="KW-0411">Iron-sulfur</keyword>
<dbReference type="GO" id="GO:0005737">
    <property type="term" value="C:cytoplasm"/>
    <property type="evidence" value="ECO:0007669"/>
    <property type="project" value="TreeGrafter"/>
</dbReference>
<dbReference type="GO" id="GO:0016705">
    <property type="term" value="F:oxidoreductase activity, acting on paired donors, with incorporation or reduction of molecular oxygen"/>
    <property type="evidence" value="ECO:0007669"/>
    <property type="project" value="UniProtKB-ARBA"/>
</dbReference>
<dbReference type="EMBL" id="JAGSOT010000029">
    <property type="protein sequence ID" value="MBR7796546.1"/>
    <property type="molecule type" value="Genomic_DNA"/>
</dbReference>
<dbReference type="PRINTS" id="PR00162">
    <property type="entry name" value="RIESKE"/>
</dbReference>
<organism evidence="7 8">
    <name type="scientific">Virgibacillus salarius</name>
    <dbReference type="NCBI Taxonomy" id="447199"/>
    <lineage>
        <taxon>Bacteria</taxon>
        <taxon>Bacillati</taxon>
        <taxon>Bacillota</taxon>
        <taxon>Bacilli</taxon>
        <taxon>Bacillales</taxon>
        <taxon>Bacillaceae</taxon>
        <taxon>Virgibacillus</taxon>
    </lineage>
</organism>
<comment type="caution">
    <text evidence="7">The sequence shown here is derived from an EMBL/GenBank/DDBJ whole genome shotgun (WGS) entry which is preliminary data.</text>
</comment>
<dbReference type="SUPFAM" id="SSF50022">
    <property type="entry name" value="ISP domain"/>
    <property type="match status" value="1"/>
</dbReference>
<keyword evidence="3" id="KW-0408">Iron</keyword>
<dbReference type="Pfam" id="PF01266">
    <property type="entry name" value="DAO"/>
    <property type="match status" value="1"/>
</dbReference>
<evidence type="ECO:0000256" key="2">
    <source>
        <dbReference type="ARBA" id="ARBA00022723"/>
    </source>
</evidence>
<dbReference type="Gene3D" id="2.102.10.10">
    <property type="entry name" value="Rieske [2Fe-2S] iron-sulphur domain"/>
    <property type="match status" value="1"/>
</dbReference>